<feature type="compositionally biased region" description="Low complexity" evidence="5">
    <location>
        <begin position="110"/>
        <end position="126"/>
    </location>
</feature>
<evidence type="ECO:0000256" key="4">
    <source>
        <dbReference type="HAMAP-Rule" id="MF_00360"/>
    </source>
</evidence>
<dbReference type="RefSeq" id="WP_202954649.1">
    <property type="nucleotide sequence ID" value="NZ_JAPCID010000001.1"/>
</dbReference>
<evidence type="ECO:0000256" key="3">
    <source>
        <dbReference type="ARBA" id="ARBA00035294"/>
    </source>
</evidence>
<dbReference type="InterPro" id="IPR000529">
    <property type="entry name" value="Ribosomal_bS6"/>
</dbReference>
<dbReference type="GO" id="GO:0005840">
    <property type="term" value="C:ribosome"/>
    <property type="evidence" value="ECO:0007669"/>
    <property type="project" value="UniProtKB-KW"/>
</dbReference>
<dbReference type="InterPro" id="IPR014717">
    <property type="entry name" value="Transl_elong_EF1B/ribsomal_bS6"/>
</dbReference>
<dbReference type="CDD" id="cd00473">
    <property type="entry name" value="bS6"/>
    <property type="match status" value="1"/>
</dbReference>
<evidence type="ECO:0000256" key="1">
    <source>
        <dbReference type="ARBA" id="ARBA00009512"/>
    </source>
</evidence>
<reference evidence="6" key="1">
    <citation type="submission" date="2022-10" db="EMBL/GenBank/DDBJ databases">
        <title>The WGS of Solirubrobacter sp. CPCC 204708.</title>
        <authorList>
            <person name="Jiang Z."/>
        </authorList>
    </citation>
    <scope>NUCLEOTIDE SEQUENCE</scope>
    <source>
        <strain evidence="6">CPCC 204708</strain>
    </source>
</reference>
<evidence type="ECO:0000256" key="2">
    <source>
        <dbReference type="ARBA" id="ARBA00035104"/>
    </source>
</evidence>
<proteinExistence type="inferred from homology"/>
<comment type="function">
    <text evidence="2 4">Binds together with bS18 to 16S ribosomal RNA.</text>
</comment>
<evidence type="ECO:0000256" key="5">
    <source>
        <dbReference type="SAM" id="MobiDB-lite"/>
    </source>
</evidence>
<dbReference type="Proteomes" id="UP001147700">
    <property type="component" value="Unassembled WGS sequence"/>
</dbReference>
<dbReference type="InterPro" id="IPR035980">
    <property type="entry name" value="Ribosomal_bS6_sf"/>
</dbReference>
<dbReference type="NCBIfam" id="TIGR00166">
    <property type="entry name" value="S6"/>
    <property type="match status" value="1"/>
</dbReference>
<accession>A0ABT4RC18</accession>
<name>A0ABT4RC18_9ACTN</name>
<keyword evidence="4 6" id="KW-0689">Ribosomal protein</keyword>
<keyword evidence="4" id="KW-0687">Ribonucleoprotein</keyword>
<dbReference type="Pfam" id="PF01250">
    <property type="entry name" value="Ribosomal_S6"/>
    <property type="match status" value="1"/>
</dbReference>
<evidence type="ECO:0000313" key="7">
    <source>
        <dbReference type="Proteomes" id="UP001147700"/>
    </source>
</evidence>
<dbReference type="Gene3D" id="3.30.70.60">
    <property type="match status" value="1"/>
</dbReference>
<keyword evidence="7" id="KW-1185">Reference proteome</keyword>
<dbReference type="EMBL" id="JAPCID010000001">
    <property type="protein sequence ID" value="MDA0136072.1"/>
    <property type="molecule type" value="Genomic_DNA"/>
</dbReference>
<dbReference type="PANTHER" id="PTHR21011:SF1">
    <property type="entry name" value="SMALL RIBOSOMAL SUBUNIT PROTEIN BS6M"/>
    <property type="match status" value="1"/>
</dbReference>
<dbReference type="SUPFAM" id="SSF54995">
    <property type="entry name" value="Ribosomal protein S6"/>
    <property type="match status" value="1"/>
</dbReference>
<comment type="similarity">
    <text evidence="1 4">Belongs to the bacterial ribosomal protein bS6 family.</text>
</comment>
<sequence length="126" mass="14080">MASGKHIYDLTLLLDPAVEAERREQIVADVADLIDRTGEFIGRHDWGTRQAAYEVRKKAEADYHLIQFRGANELLEQLDHNLKITDGVLRHRIIKLRPGTPDPPDLRPSAQPAPEATAPEAEPAEA</sequence>
<dbReference type="HAMAP" id="MF_00360">
    <property type="entry name" value="Ribosomal_bS6"/>
    <property type="match status" value="1"/>
</dbReference>
<gene>
    <name evidence="4 6" type="primary">rpsF</name>
    <name evidence="6" type="ORF">OJ962_01075</name>
</gene>
<feature type="region of interest" description="Disordered" evidence="5">
    <location>
        <begin position="95"/>
        <end position="126"/>
    </location>
</feature>
<dbReference type="PANTHER" id="PTHR21011">
    <property type="entry name" value="MITOCHONDRIAL 28S RIBOSOMAL PROTEIN S6"/>
    <property type="match status" value="1"/>
</dbReference>
<keyword evidence="4" id="KW-0694">RNA-binding</keyword>
<evidence type="ECO:0000313" key="6">
    <source>
        <dbReference type="EMBL" id="MDA0136072.1"/>
    </source>
</evidence>
<organism evidence="6 7">
    <name type="scientific">Solirubrobacter deserti</name>
    <dbReference type="NCBI Taxonomy" id="2282478"/>
    <lineage>
        <taxon>Bacteria</taxon>
        <taxon>Bacillati</taxon>
        <taxon>Actinomycetota</taxon>
        <taxon>Thermoleophilia</taxon>
        <taxon>Solirubrobacterales</taxon>
        <taxon>Solirubrobacteraceae</taxon>
        <taxon>Solirubrobacter</taxon>
    </lineage>
</organism>
<keyword evidence="4" id="KW-0699">rRNA-binding</keyword>
<comment type="caution">
    <text evidence="6">The sequence shown here is derived from an EMBL/GenBank/DDBJ whole genome shotgun (WGS) entry which is preliminary data.</text>
</comment>
<dbReference type="InterPro" id="IPR020814">
    <property type="entry name" value="Ribosomal_S6_plastid/chlpt"/>
</dbReference>
<protein>
    <recommendedName>
        <fullName evidence="3 4">Small ribosomal subunit protein bS6</fullName>
    </recommendedName>
</protein>